<keyword evidence="1" id="KW-0812">Transmembrane</keyword>
<name>A0A7M3T6W2_9RHOB</name>
<evidence type="ECO:0000256" key="1">
    <source>
        <dbReference type="SAM" id="Phobius"/>
    </source>
</evidence>
<keyword evidence="1" id="KW-0472">Membrane</keyword>
<keyword evidence="1" id="KW-1133">Transmembrane helix</keyword>
<protein>
    <recommendedName>
        <fullName evidence="5">VPLPA-CTERM sorting domain-containing protein</fullName>
    </recommendedName>
</protein>
<dbReference type="AlphaFoldDB" id="A0A7M3T6W2"/>
<reference evidence="3 4" key="1">
    <citation type="submission" date="2020-02" db="EMBL/GenBank/DDBJ databases">
        <title>complete genome sequence of Rhodobacteraceae bacterium.</title>
        <authorList>
            <person name="Park J."/>
            <person name="Kim Y.-S."/>
            <person name="Kim K.-H."/>
        </authorList>
    </citation>
    <scope>NUCLEOTIDE SEQUENCE [LARGE SCALE GENOMIC DNA]</scope>
    <source>
        <strain evidence="3 4">RR4-56</strain>
    </source>
</reference>
<dbReference type="EMBL" id="CP049056">
    <property type="protein sequence ID" value="QIE57743.1"/>
    <property type="molecule type" value="Genomic_DNA"/>
</dbReference>
<accession>A0A7M3T6W2</accession>
<evidence type="ECO:0000313" key="4">
    <source>
        <dbReference type="Proteomes" id="UP000503336"/>
    </source>
</evidence>
<evidence type="ECO:0000313" key="3">
    <source>
        <dbReference type="EMBL" id="QIE57743.1"/>
    </source>
</evidence>
<sequence length="209" mass="22144">MSIFAAVAAVGAVFASPAAAVVVSGSVDSPANADFKKLFTPFDESNPDNTVGGNNFNDNVLYAFDEDQNIVLGDLLEVDFGDDIAAGTMVASHYVFYDPKNTKRLKGSIEFDAKILGVASSKGLLDASDFLANNLVTYVSRDLRGLEGNDSLSFSDNILNVNFYAGSPGDYIRVFTERSVTAAVPIPAALPLLASALFGLGFVGRRRRA</sequence>
<proteinExistence type="predicted"/>
<organism evidence="3 4">
    <name type="scientific">Pikeienuella piscinae</name>
    <dbReference type="NCBI Taxonomy" id="2748098"/>
    <lineage>
        <taxon>Bacteria</taxon>
        <taxon>Pseudomonadati</taxon>
        <taxon>Pseudomonadota</taxon>
        <taxon>Alphaproteobacteria</taxon>
        <taxon>Rhodobacterales</taxon>
        <taxon>Paracoccaceae</taxon>
        <taxon>Pikeienuella</taxon>
    </lineage>
</organism>
<feature type="chain" id="PRO_5029519568" description="VPLPA-CTERM sorting domain-containing protein" evidence="2">
    <location>
        <begin position="21"/>
        <end position="209"/>
    </location>
</feature>
<keyword evidence="4" id="KW-1185">Reference proteome</keyword>
<gene>
    <name evidence="3" type="ORF">G5B40_04185</name>
</gene>
<dbReference type="Proteomes" id="UP000503336">
    <property type="component" value="Chromosome"/>
</dbReference>
<dbReference type="KEGG" id="hdh:G5B40_04185"/>
<keyword evidence="2" id="KW-0732">Signal</keyword>
<feature type="transmembrane region" description="Helical" evidence="1">
    <location>
        <begin position="182"/>
        <end position="203"/>
    </location>
</feature>
<evidence type="ECO:0008006" key="5">
    <source>
        <dbReference type="Google" id="ProtNLM"/>
    </source>
</evidence>
<feature type="signal peptide" evidence="2">
    <location>
        <begin position="1"/>
        <end position="20"/>
    </location>
</feature>
<evidence type="ECO:0000256" key="2">
    <source>
        <dbReference type="SAM" id="SignalP"/>
    </source>
</evidence>